<keyword evidence="3" id="KW-0731">Sigma factor</keyword>
<evidence type="ECO:0000256" key="2">
    <source>
        <dbReference type="ARBA" id="ARBA00023015"/>
    </source>
</evidence>
<dbReference type="SUPFAM" id="SSF88659">
    <property type="entry name" value="Sigma3 and sigma4 domains of RNA polymerase sigma factors"/>
    <property type="match status" value="1"/>
</dbReference>
<dbReference type="Gene3D" id="1.10.10.10">
    <property type="entry name" value="Winged helix-like DNA-binding domain superfamily/Winged helix DNA-binding domain"/>
    <property type="match status" value="1"/>
</dbReference>
<keyword evidence="4" id="KW-0804">Transcription</keyword>
<protein>
    <submittedName>
        <fullName evidence="7">RNA polymerase sigma-70 factor, Bacteroides expansion family 1</fullName>
    </submittedName>
</protein>
<evidence type="ECO:0000256" key="3">
    <source>
        <dbReference type="ARBA" id="ARBA00023082"/>
    </source>
</evidence>
<reference evidence="7 8" key="1">
    <citation type="submission" date="2016-10" db="EMBL/GenBank/DDBJ databases">
        <authorList>
            <person name="de Groot N.N."/>
        </authorList>
    </citation>
    <scope>NUCLEOTIDE SEQUENCE [LARGE SCALE GENOMIC DNA]</scope>
    <source>
        <strain evidence="7 8">DSM 18684</strain>
    </source>
</reference>
<dbReference type="GO" id="GO:0016987">
    <property type="term" value="F:sigma factor activity"/>
    <property type="evidence" value="ECO:0007669"/>
    <property type="project" value="UniProtKB-KW"/>
</dbReference>
<dbReference type="InterPro" id="IPR014284">
    <property type="entry name" value="RNA_pol_sigma-70_dom"/>
</dbReference>
<comment type="similarity">
    <text evidence="1">Belongs to the sigma-70 factor family. ECF subfamily.</text>
</comment>
<dbReference type="Pfam" id="PF04542">
    <property type="entry name" value="Sigma70_r2"/>
    <property type="match status" value="1"/>
</dbReference>
<evidence type="ECO:0000256" key="4">
    <source>
        <dbReference type="ARBA" id="ARBA00023163"/>
    </source>
</evidence>
<evidence type="ECO:0000313" key="7">
    <source>
        <dbReference type="EMBL" id="SFH12281.1"/>
    </source>
</evidence>
<accession>A0A1I2XJN4</accession>
<gene>
    <name evidence="7" type="ORF">SAMN04489864_105212</name>
</gene>
<dbReference type="GO" id="GO:0006352">
    <property type="term" value="P:DNA-templated transcription initiation"/>
    <property type="evidence" value="ECO:0007669"/>
    <property type="project" value="InterPro"/>
</dbReference>
<dbReference type="PANTHER" id="PTHR43133:SF46">
    <property type="entry name" value="RNA POLYMERASE SIGMA-70 FACTOR ECF SUBFAMILY"/>
    <property type="match status" value="1"/>
</dbReference>
<dbReference type="InterPro" id="IPR036388">
    <property type="entry name" value="WH-like_DNA-bd_sf"/>
</dbReference>
<dbReference type="EMBL" id="FOPP01000005">
    <property type="protein sequence ID" value="SFH12281.1"/>
    <property type="molecule type" value="Genomic_DNA"/>
</dbReference>
<dbReference type="InterPro" id="IPR013324">
    <property type="entry name" value="RNA_pol_sigma_r3/r4-like"/>
</dbReference>
<evidence type="ECO:0000259" key="6">
    <source>
        <dbReference type="Pfam" id="PF08281"/>
    </source>
</evidence>
<feature type="domain" description="RNA polymerase sigma-70 region 2" evidence="5">
    <location>
        <begin position="31"/>
        <end position="96"/>
    </location>
</feature>
<dbReference type="InterPro" id="IPR007627">
    <property type="entry name" value="RNA_pol_sigma70_r2"/>
</dbReference>
<evidence type="ECO:0000256" key="1">
    <source>
        <dbReference type="ARBA" id="ARBA00010641"/>
    </source>
</evidence>
<keyword evidence="2" id="KW-0805">Transcription regulation</keyword>
<dbReference type="NCBIfam" id="TIGR02937">
    <property type="entry name" value="sigma70-ECF"/>
    <property type="match status" value="1"/>
</dbReference>
<dbReference type="Pfam" id="PF08281">
    <property type="entry name" value="Sigma70_r4_2"/>
    <property type="match status" value="1"/>
</dbReference>
<dbReference type="NCBIfam" id="TIGR02985">
    <property type="entry name" value="Sig70_bacteroi1"/>
    <property type="match status" value="1"/>
</dbReference>
<dbReference type="PANTHER" id="PTHR43133">
    <property type="entry name" value="RNA POLYMERASE ECF-TYPE SIGMA FACTO"/>
    <property type="match status" value="1"/>
</dbReference>
<dbReference type="RefSeq" id="WP_245768078.1">
    <property type="nucleotide sequence ID" value="NZ_FOPP01000005.1"/>
</dbReference>
<proteinExistence type="inferred from homology"/>
<dbReference type="InterPro" id="IPR014327">
    <property type="entry name" value="RNA_pol_sigma70_bacteroid"/>
</dbReference>
<name>A0A1I2XJN4_9SPHI</name>
<dbReference type="Proteomes" id="UP000199666">
    <property type="component" value="Unassembled WGS sequence"/>
</dbReference>
<dbReference type="Gene3D" id="1.10.1740.10">
    <property type="match status" value="1"/>
</dbReference>
<dbReference type="InterPro" id="IPR039425">
    <property type="entry name" value="RNA_pol_sigma-70-like"/>
</dbReference>
<dbReference type="AlphaFoldDB" id="A0A1I2XJN4"/>
<feature type="domain" description="RNA polymerase sigma factor 70 region 4 type 2" evidence="6">
    <location>
        <begin position="127"/>
        <end position="178"/>
    </location>
</feature>
<sequence>MRKMIDYDGLSDHKLTELLSEEDRIAFAQIFKRYNKILLIHAYKKLEQQEVAEDIVQEVFSMLWQKRGSISISTNLAGYLYASVKNKALDVIARRKTEALYVDSLKHFVGSGVALTDHLVRERQMKEIIEREVSRLPTKMRRVFELSRSQHLSHKEIASELKLSEHTVTDQIKKALKILRTKMGMCFFLVL</sequence>
<keyword evidence="8" id="KW-1185">Reference proteome</keyword>
<dbReference type="SUPFAM" id="SSF88946">
    <property type="entry name" value="Sigma2 domain of RNA polymerase sigma factors"/>
    <property type="match status" value="1"/>
</dbReference>
<evidence type="ECO:0000313" key="8">
    <source>
        <dbReference type="Proteomes" id="UP000199666"/>
    </source>
</evidence>
<dbReference type="InterPro" id="IPR013325">
    <property type="entry name" value="RNA_pol_sigma_r2"/>
</dbReference>
<dbReference type="InterPro" id="IPR013249">
    <property type="entry name" value="RNA_pol_sigma70_r4_t2"/>
</dbReference>
<evidence type="ECO:0000259" key="5">
    <source>
        <dbReference type="Pfam" id="PF04542"/>
    </source>
</evidence>
<organism evidence="7 8">
    <name type="scientific">Pedobacter insulae</name>
    <dbReference type="NCBI Taxonomy" id="414048"/>
    <lineage>
        <taxon>Bacteria</taxon>
        <taxon>Pseudomonadati</taxon>
        <taxon>Bacteroidota</taxon>
        <taxon>Sphingobacteriia</taxon>
        <taxon>Sphingobacteriales</taxon>
        <taxon>Sphingobacteriaceae</taxon>
        <taxon>Pedobacter</taxon>
    </lineage>
</organism>
<dbReference type="STRING" id="414048.SAMN04489864_105212"/>
<dbReference type="GO" id="GO:0003677">
    <property type="term" value="F:DNA binding"/>
    <property type="evidence" value="ECO:0007669"/>
    <property type="project" value="InterPro"/>
</dbReference>